<evidence type="ECO:0000259" key="2">
    <source>
        <dbReference type="Pfam" id="PF03968"/>
    </source>
</evidence>
<proteinExistence type="predicted"/>
<protein>
    <submittedName>
        <fullName evidence="4">Uncharacterized protein</fullName>
    </submittedName>
</protein>
<dbReference type="PANTHER" id="PTHR30189">
    <property type="entry name" value="LPS-ASSEMBLY PROTEIN"/>
    <property type="match status" value="1"/>
</dbReference>
<name>A0A381VP80_9ZZZZ</name>
<dbReference type="InterPro" id="IPR005653">
    <property type="entry name" value="OstA-like_N"/>
</dbReference>
<feature type="domain" description="LPS-assembly protein LptD central" evidence="3">
    <location>
        <begin position="481"/>
        <end position="670"/>
    </location>
</feature>
<dbReference type="Pfam" id="PF03968">
    <property type="entry name" value="LptD_N"/>
    <property type="match status" value="1"/>
</dbReference>
<dbReference type="GO" id="GO:0009279">
    <property type="term" value="C:cell outer membrane"/>
    <property type="evidence" value="ECO:0007669"/>
    <property type="project" value="TreeGrafter"/>
</dbReference>
<dbReference type="InterPro" id="IPR045659">
    <property type="entry name" value="LptD_2"/>
</dbReference>
<feature type="domain" description="Organic solvent tolerance-like N-terminal" evidence="2">
    <location>
        <begin position="114"/>
        <end position="213"/>
    </location>
</feature>
<dbReference type="AlphaFoldDB" id="A0A381VP80"/>
<reference evidence="4" key="1">
    <citation type="submission" date="2018-05" db="EMBL/GenBank/DDBJ databases">
        <authorList>
            <person name="Lanie J.A."/>
            <person name="Ng W.-L."/>
            <person name="Kazmierczak K.M."/>
            <person name="Andrzejewski T.M."/>
            <person name="Davidsen T.M."/>
            <person name="Wayne K.J."/>
            <person name="Tettelin H."/>
            <person name="Glass J.I."/>
            <person name="Rusch D."/>
            <person name="Podicherti R."/>
            <person name="Tsui H.-C.T."/>
            <person name="Winkler M.E."/>
        </authorList>
    </citation>
    <scope>NUCLEOTIDE SEQUENCE</scope>
</reference>
<gene>
    <name evidence="4" type="ORF">METZ01_LOCUS94888</name>
</gene>
<dbReference type="GO" id="GO:1990351">
    <property type="term" value="C:transporter complex"/>
    <property type="evidence" value="ECO:0007669"/>
    <property type="project" value="TreeGrafter"/>
</dbReference>
<sequence>MKQVLITIILFCLAFADDRLRLKKANILESKTISGEKIQFLSGDVEFQKGDVQLSCQEGRYKENTGVARLFKSVNVEQKELTLTCDTLKYFSREDRMVSTGRPHVWDLDYDLNSDSLIFFTEQDSGVAIGQVKLVQNSQTITAERIEYVKHPGQDGVSYTAIGQVRIEDSTRVASCGKAIYNHTKEMTILQIQPEIHDENRIISGKKIVLAYKDNELKNIRIPKQARASTISLGYANVDTDSAEHGSILQFNDIMTSSNLKGFFLNGKLDSMRLEGMATTLYHIFEDSLYQGKNETSGDTIIMQFTNNELDRIIVDGGSRGLYSPDTLSSKTDHPIIYSADQIDYRIKMEKTDLIGGAKVKHGNTDLEAGFIKVDWRYSMLNALSRAETDTLSDPLKPIITEKGREPMVGDDMTYNLDTKRGRVKKGATKADDGYYTGKEIRNESNKIFYIRNSSFTTCDLDVPHFHFESDKMKIVQDDMVIARPIILHLGQIPVMGIPLGIFPHKGGRRHSGWIMPAYGENRSRGQFIDGLGYYWAPNDFWGSKFTMSMGDQQGIVFKLNNQYRIRYKFNGSFSLRNQQFLTGGDDITTLGEDRKSDFMVRWTHAQVLRNHQSLNANVTYSSNGDYNRTYGLDAAERMDQKATSNMTYTKRWPKSKNSVSMNLYSNQDLLIDQKVDPNSNYFIS</sequence>
<dbReference type="Gene3D" id="2.60.450.10">
    <property type="entry name" value="Lipopolysaccharide (LPS) transport protein A like domain"/>
    <property type="match status" value="3"/>
</dbReference>
<evidence type="ECO:0000313" key="4">
    <source>
        <dbReference type="EMBL" id="SVA42034.1"/>
    </source>
</evidence>
<accession>A0A381VP80</accession>
<dbReference type="PANTHER" id="PTHR30189:SF1">
    <property type="entry name" value="LPS-ASSEMBLY PROTEIN LPTD"/>
    <property type="match status" value="1"/>
</dbReference>
<evidence type="ECO:0000259" key="3">
    <source>
        <dbReference type="Pfam" id="PF19838"/>
    </source>
</evidence>
<dbReference type="EMBL" id="UINC01009372">
    <property type="protein sequence ID" value="SVA42034.1"/>
    <property type="molecule type" value="Genomic_DNA"/>
</dbReference>
<dbReference type="InterPro" id="IPR050218">
    <property type="entry name" value="LptD"/>
</dbReference>
<keyword evidence="1" id="KW-0472">Membrane</keyword>
<feature type="non-terminal residue" evidence="4">
    <location>
        <position position="685"/>
    </location>
</feature>
<evidence type="ECO:0000256" key="1">
    <source>
        <dbReference type="ARBA" id="ARBA00023237"/>
    </source>
</evidence>
<dbReference type="Pfam" id="PF19838">
    <property type="entry name" value="LptD_2"/>
    <property type="match status" value="1"/>
</dbReference>
<organism evidence="4">
    <name type="scientific">marine metagenome</name>
    <dbReference type="NCBI Taxonomy" id="408172"/>
    <lineage>
        <taxon>unclassified sequences</taxon>
        <taxon>metagenomes</taxon>
        <taxon>ecological metagenomes</taxon>
    </lineage>
</organism>
<keyword evidence="1" id="KW-0998">Cell outer membrane</keyword>